<dbReference type="AlphaFoldDB" id="A0A6H5H247"/>
<sequence>MKKILRRGFLRVQQRFLQQPGKSIAAGKNIAHDFSLFSGFYNFRNSVHGKIEFFFHHTYMNLVQNFCTEDGALHTIPNMVTAQQRQSPTLRSLRVRNTCLLPRSWNKPSNSRYSMAKMALRNWHDDVLLIRMNRTASED</sequence>
<gene>
    <name evidence="1" type="ORF">NTEN_LOCUS14618</name>
</gene>
<proteinExistence type="predicted"/>
<evidence type="ECO:0000313" key="1">
    <source>
        <dbReference type="EMBL" id="CAB0009477.1"/>
    </source>
</evidence>
<keyword evidence="2" id="KW-1185">Reference proteome</keyword>
<dbReference type="Proteomes" id="UP000479000">
    <property type="component" value="Unassembled WGS sequence"/>
</dbReference>
<name>A0A6H5H247_9HEMI</name>
<reference evidence="1 2" key="1">
    <citation type="submission" date="2020-02" db="EMBL/GenBank/DDBJ databases">
        <authorList>
            <person name="Ferguson B K."/>
        </authorList>
    </citation>
    <scope>NUCLEOTIDE SEQUENCE [LARGE SCALE GENOMIC DNA]</scope>
</reference>
<accession>A0A6H5H247</accession>
<protein>
    <submittedName>
        <fullName evidence="1">Uncharacterized protein</fullName>
    </submittedName>
</protein>
<evidence type="ECO:0000313" key="2">
    <source>
        <dbReference type="Proteomes" id="UP000479000"/>
    </source>
</evidence>
<organism evidence="1 2">
    <name type="scientific">Nesidiocoris tenuis</name>
    <dbReference type="NCBI Taxonomy" id="355587"/>
    <lineage>
        <taxon>Eukaryota</taxon>
        <taxon>Metazoa</taxon>
        <taxon>Ecdysozoa</taxon>
        <taxon>Arthropoda</taxon>
        <taxon>Hexapoda</taxon>
        <taxon>Insecta</taxon>
        <taxon>Pterygota</taxon>
        <taxon>Neoptera</taxon>
        <taxon>Paraneoptera</taxon>
        <taxon>Hemiptera</taxon>
        <taxon>Heteroptera</taxon>
        <taxon>Panheteroptera</taxon>
        <taxon>Cimicomorpha</taxon>
        <taxon>Miridae</taxon>
        <taxon>Dicyphina</taxon>
        <taxon>Nesidiocoris</taxon>
    </lineage>
</organism>
<dbReference type="EMBL" id="CADCXU010021816">
    <property type="protein sequence ID" value="CAB0009477.1"/>
    <property type="molecule type" value="Genomic_DNA"/>
</dbReference>